<protein>
    <submittedName>
        <fullName evidence="2">GTPase-activating protein and VPS9 domain-containing protein 1</fullName>
    </submittedName>
</protein>
<evidence type="ECO:0000313" key="2">
    <source>
        <dbReference type="EMBL" id="KAK8884361.1"/>
    </source>
</evidence>
<dbReference type="InterPro" id="IPR008936">
    <property type="entry name" value="Rho_GTPase_activation_prot"/>
</dbReference>
<keyword evidence="3" id="KW-1185">Reference proteome</keyword>
<dbReference type="SUPFAM" id="SSF48350">
    <property type="entry name" value="GTPase activation domain, GAP"/>
    <property type="match status" value="1"/>
</dbReference>
<dbReference type="InterPro" id="IPR003123">
    <property type="entry name" value="VPS9"/>
</dbReference>
<name>A0ABR2K0X8_9EUKA</name>
<comment type="caution">
    <text evidence="2">The sequence shown here is derived from an EMBL/GenBank/DDBJ whole genome shotgun (WGS) entry which is preliminary data.</text>
</comment>
<dbReference type="PROSITE" id="PS51205">
    <property type="entry name" value="VPS9"/>
    <property type="match status" value="1"/>
</dbReference>
<feature type="domain" description="VPS9" evidence="1">
    <location>
        <begin position="662"/>
        <end position="803"/>
    </location>
</feature>
<dbReference type="Proteomes" id="UP001470230">
    <property type="component" value="Unassembled WGS sequence"/>
</dbReference>
<evidence type="ECO:0000313" key="3">
    <source>
        <dbReference type="Proteomes" id="UP001470230"/>
    </source>
</evidence>
<gene>
    <name evidence="2" type="ORF">M9Y10_043471</name>
</gene>
<accession>A0ABR2K0X8</accession>
<evidence type="ECO:0000259" key="1">
    <source>
        <dbReference type="PROSITE" id="PS51205"/>
    </source>
</evidence>
<organism evidence="2 3">
    <name type="scientific">Tritrichomonas musculus</name>
    <dbReference type="NCBI Taxonomy" id="1915356"/>
    <lineage>
        <taxon>Eukaryota</taxon>
        <taxon>Metamonada</taxon>
        <taxon>Parabasalia</taxon>
        <taxon>Tritrichomonadida</taxon>
        <taxon>Tritrichomonadidae</taxon>
        <taxon>Tritrichomonas</taxon>
    </lineage>
</organism>
<dbReference type="EMBL" id="JAPFFF010000008">
    <property type="protein sequence ID" value="KAK8884361.1"/>
    <property type="molecule type" value="Genomic_DNA"/>
</dbReference>
<sequence length="804" mass="92291">MESIKSLRTYHEECREIDTTSKFQVHGIETSRRDLLQKAKLTQEKRCLTSIRSGYCLRMTPQTIRESVKLPFIKPDGFSVLDNINHDLKNDVHSFIHSLYKCFPDLPSLFARVSSDALAENVPFLPNMVKPRDFLASSTLPALFGHCWSVELRKSYIDFLINIAKQLPQSVFQNIREHWLFECFKNYIHASNIHHFLKLSIGDAMLQLVRENTNKTPRLTSYANDMVMRMRSNISSFPNDVRLLLKKFADLAPDDTQRLSRIEILFIDCILAPAISLPKAYCILPPTFNLDMSATGPARTLQHLAQHFRLILHPEAAQLRNIAQNDIGYLQKIPLGDFLNQLVDVDENDELFEIGGPSLTEMMSLLNTDSTFLLFTMSDICLLAKILNSNLNLPSNLDVNNNSNLSSFFSTVEKIPINQPFSFDFFRIEFSNIGVLGFKPPILSVNEIEKVESTALSSAASGLYNFLSCAKEKSNPPEDLNEFLRIYEREARLKQDFITYTYLNHLIMKLSDLKESQHCDILFALDDEIKRHREYLMRNNNIITNIARMMQKLDIEINKYQEKAEQSYPIVYGCLLNLLLQFDQSITSNFQQLKSRMLVDKKCFMDFFSRSIQRIKDFVSPIADYATTGVAMHFHSWLMQSMPLRDFIDEHQQFVDGDMRLTVVKKDVIQQVCVIPAPTKLQNIFANPPLFDFVLIELRSSEFAEIPLEAMKYISSAINLIQRMFDLAIGGAPQADEMTPLFNYALLSSGFNAMLSFEKYLEHFLFELPQGDLKLMDEQTSVALTHFINHVASLDQIVATQIQS</sequence>
<proteinExistence type="predicted"/>
<reference evidence="2 3" key="1">
    <citation type="submission" date="2024-04" db="EMBL/GenBank/DDBJ databases">
        <title>Tritrichomonas musculus Genome.</title>
        <authorList>
            <person name="Alves-Ferreira E."/>
            <person name="Grigg M."/>
            <person name="Lorenzi H."/>
            <person name="Galac M."/>
        </authorList>
    </citation>
    <scope>NUCLEOTIDE SEQUENCE [LARGE SCALE GENOMIC DNA]</scope>
    <source>
        <strain evidence="2 3">EAF2021</strain>
    </source>
</reference>